<evidence type="ECO:0000256" key="6">
    <source>
        <dbReference type="SAM" id="SignalP"/>
    </source>
</evidence>
<evidence type="ECO:0000256" key="2">
    <source>
        <dbReference type="ARBA" id="ARBA00022528"/>
    </source>
</evidence>
<feature type="chain" id="PRO_5031447953" evidence="6">
    <location>
        <begin position="17"/>
        <end position="218"/>
    </location>
</feature>
<evidence type="ECO:0000256" key="4">
    <source>
        <dbReference type="ARBA" id="ARBA00022640"/>
    </source>
</evidence>
<dbReference type="GO" id="GO:0009765">
    <property type="term" value="P:photosynthesis, light harvesting"/>
    <property type="evidence" value="ECO:0007669"/>
    <property type="project" value="InterPro"/>
</dbReference>
<dbReference type="Gene3D" id="1.10.3460.10">
    <property type="entry name" value="Chlorophyll a/b binding protein domain"/>
    <property type="match status" value="1"/>
</dbReference>
<keyword evidence="4" id="KW-0934">Plastid</keyword>
<feature type="binding site" evidence="5">
    <location>
        <position position="178"/>
    </location>
    <ligand>
        <name>chlorophyll a</name>
        <dbReference type="ChEBI" id="CHEBI:58416"/>
        <label>1</label>
    </ligand>
</feature>
<sequence>MLRAVLLLAAAGVASAFAPAALPVNAGSRAAIARGPRMQQMSEAIPFLEKPKKLDSSMPGYAGFDPLGFSDYYDVKWLQEAEIKHGRICMLAVVGMFHPEIAKLPQFASFSTNPLEAFYQLSFPGWLQILVFIGICESFSFEKVYYTDKAPGDLGFDPLRLGSNPASRKYYANAEVKNGRLAMIGFSGMLHHALLTKMGPFQQIAEQKFYPTGFAGGF</sequence>
<evidence type="ECO:0000256" key="3">
    <source>
        <dbReference type="ARBA" id="ARBA00022531"/>
    </source>
</evidence>
<feature type="binding site" evidence="5">
    <location>
        <position position="175"/>
    </location>
    <ligand>
        <name>chlorophyll a</name>
        <dbReference type="ChEBI" id="CHEBI:58416"/>
        <label>1</label>
    </ligand>
</feature>
<dbReference type="GO" id="GO:0009507">
    <property type="term" value="C:chloroplast"/>
    <property type="evidence" value="ECO:0007669"/>
    <property type="project" value="UniProtKB-SubCell"/>
</dbReference>
<evidence type="ECO:0000256" key="1">
    <source>
        <dbReference type="ARBA" id="ARBA00004229"/>
    </source>
</evidence>
<dbReference type="SUPFAM" id="SSF103511">
    <property type="entry name" value="Chlorophyll a-b binding protein"/>
    <property type="match status" value="1"/>
</dbReference>
<evidence type="ECO:0000256" key="5">
    <source>
        <dbReference type="PIRSR" id="PIRSR601344-1"/>
    </source>
</evidence>
<proteinExistence type="predicted"/>
<dbReference type="EMBL" id="HBEO01024612">
    <property type="protein sequence ID" value="CAD8495302.1"/>
    <property type="molecule type" value="Transcribed_RNA"/>
</dbReference>
<gene>
    <name evidence="7" type="ORF">HPHI1048_LOCUS16557</name>
</gene>
<feature type="binding site" evidence="5">
    <location>
        <position position="70"/>
    </location>
    <ligand>
        <name>chlorophyll a</name>
        <dbReference type="ChEBI" id="CHEBI:58416"/>
        <label>1</label>
    </ligand>
</feature>
<dbReference type="PANTHER" id="PTHR21649">
    <property type="entry name" value="CHLOROPHYLL A/B BINDING PROTEIN"/>
    <property type="match status" value="1"/>
</dbReference>
<keyword evidence="6" id="KW-0732">Signal</keyword>
<keyword evidence="3" id="KW-0602">Photosynthesis</keyword>
<feature type="binding site" evidence="5">
    <location>
        <position position="85"/>
    </location>
    <ligand>
        <name>chlorophyll a</name>
        <dbReference type="ChEBI" id="CHEBI:58416"/>
        <label>1</label>
    </ligand>
</feature>
<keyword evidence="2" id="KW-0150">Chloroplast</keyword>
<accession>A0A7S0HSY9</accession>
<dbReference type="AlphaFoldDB" id="A0A7S0HSY9"/>
<dbReference type="InterPro" id="IPR022796">
    <property type="entry name" value="Chloroa_b-bind"/>
</dbReference>
<dbReference type="GO" id="GO:0016020">
    <property type="term" value="C:membrane"/>
    <property type="evidence" value="ECO:0007669"/>
    <property type="project" value="InterPro"/>
</dbReference>
<dbReference type="GO" id="GO:0016168">
    <property type="term" value="F:chlorophyll binding"/>
    <property type="evidence" value="ECO:0007669"/>
    <property type="project" value="UniProtKB-KW"/>
</dbReference>
<feature type="binding site" description="axial binding residue" evidence="5">
    <location>
        <position position="87"/>
    </location>
    <ligand>
        <name>chlorophyll b</name>
        <dbReference type="ChEBI" id="CHEBI:61721"/>
        <label>1</label>
    </ligand>
    <ligandPart>
        <name>Mg</name>
        <dbReference type="ChEBI" id="CHEBI:25107"/>
    </ligandPart>
</feature>
<feature type="binding site" evidence="5">
    <location>
        <position position="180"/>
    </location>
    <ligand>
        <name>chlorophyll a</name>
        <dbReference type="ChEBI" id="CHEBI:58416"/>
        <label>1</label>
    </ligand>
</feature>
<feature type="binding site" evidence="5">
    <location>
        <position position="121"/>
    </location>
    <ligand>
        <name>chlorophyll a</name>
        <dbReference type="ChEBI" id="CHEBI:58416"/>
        <label>1</label>
    </ligand>
</feature>
<name>A0A7S0HSY9_9CRYP</name>
<feature type="binding site" description="axial binding residue" evidence="5">
    <location>
        <position position="137"/>
    </location>
    <ligand>
        <name>chlorophyll b</name>
        <dbReference type="ChEBI" id="CHEBI:61721"/>
        <label>1</label>
    </ligand>
    <ligandPart>
        <name>Mg</name>
        <dbReference type="ChEBI" id="CHEBI:25107"/>
    </ligandPart>
</feature>
<feature type="binding site" evidence="5">
    <location>
        <position position="82"/>
    </location>
    <ligand>
        <name>chlorophyll a</name>
        <dbReference type="ChEBI" id="CHEBI:58416"/>
        <label>1</label>
    </ligand>
</feature>
<dbReference type="InterPro" id="IPR001344">
    <property type="entry name" value="Chloro_AB-bd_pln"/>
</dbReference>
<organism evidence="7">
    <name type="scientific">Hanusia phi</name>
    <dbReference type="NCBI Taxonomy" id="3032"/>
    <lineage>
        <taxon>Eukaryota</taxon>
        <taxon>Cryptophyceae</taxon>
        <taxon>Pyrenomonadales</taxon>
        <taxon>Geminigeraceae</taxon>
        <taxon>Hanusia</taxon>
    </lineage>
</organism>
<keyword evidence="5" id="KW-0148">Chlorophyll</keyword>
<evidence type="ECO:0000313" key="7">
    <source>
        <dbReference type="EMBL" id="CAD8495302.1"/>
    </source>
</evidence>
<feature type="signal peptide" evidence="6">
    <location>
        <begin position="1"/>
        <end position="16"/>
    </location>
</feature>
<comment type="subcellular location">
    <subcellularLocation>
        <location evidence="1">Plastid</location>
        <location evidence="1">Chloroplast</location>
    </subcellularLocation>
</comment>
<keyword evidence="5" id="KW-0157">Chromophore</keyword>
<protein>
    <submittedName>
        <fullName evidence="7">Uncharacterized protein</fullName>
    </submittedName>
</protein>
<reference evidence="7" key="1">
    <citation type="submission" date="2021-01" db="EMBL/GenBank/DDBJ databases">
        <authorList>
            <person name="Corre E."/>
            <person name="Pelletier E."/>
            <person name="Niang G."/>
            <person name="Scheremetjew M."/>
            <person name="Finn R."/>
            <person name="Kale V."/>
            <person name="Holt S."/>
            <person name="Cochrane G."/>
            <person name="Meng A."/>
            <person name="Brown T."/>
            <person name="Cohen L."/>
        </authorList>
    </citation>
    <scope>NUCLEOTIDE SEQUENCE</scope>
    <source>
        <strain evidence="7">CCMP325</strain>
    </source>
</reference>
<dbReference type="Pfam" id="PF00504">
    <property type="entry name" value="Chloroa_b-bind"/>
    <property type="match status" value="1"/>
</dbReference>